<dbReference type="PANTHER" id="PTHR14205">
    <property type="entry name" value="WD-REPEAT PROTEIN"/>
    <property type="match status" value="1"/>
</dbReference>
<dbReference type="InterPro" id="IPR019775">
    <property type="entry name" value="WD40_repeat_CS"/>
</dbReference>
<keyword evidence="2 4" id="KW-0853">WD repeat</keyword>
<name>A0A9W8HDU3_9FUNG</name>
<feature type="region of interest" description="Disordered" evidence="5">
    <location>
        <begin position="1"/>
        <end position="23"/>
    </location>
</feature>
<dbReference type="InterPro" id="IPR015943">
    <property type="entry name" value="WD40/YVTN_repeat-like_dom_sf"/>
</dbReference>
<feature type="repeat" description="WD" evidence="4">
    <location>
        <begin position="120"/>
        <end position="162"/>
    </location>
</feature>
<comment type="similarity">
    <text evidence="1">Belongs to the WD repeat EIPR1 family.</text>
</comment>
<dbReference type="OrthoDB" id="427795at2759"/>
<dbReference type="InterPro" id="IPR059104">
    <property type="entry name" value="Beta-prop_EIPR1-like"/>
</dbReference>
<evidence type="ECO:0000313" key="8">
    <source>
        <dbReference type="Proteomes" id="UP001140172"/>
    </source>
</evidence>
<proteinExistence type="inferred from homology"/>
<dbReference type="PROSITE" id="PS50082">
    <property type="entry name" value="WD_REPEATS_2"/>
    <property type="match status" value="1"/>
</dbReference>
<dbReference type="GO" id="GO:0016567">
    <property type="term" value="P:protein ubiquitination"/>
    <property type="evidence" value="ECO:0007669"/>
    <property type="project" value="TreeGrafter"/>
</dbReference>
<keyword evidence="8" id="KW-1185">Reference proteome</keyword>
<dbReference type="InterPro" id="IPR036322">
    <property type="entry name" value="WD40_repeat_dom_sf"/>
</dbReference>
<evidence type="ECO:0000256" key="3">
    <source>
        <dbReference type="ARBA" id="ARBA00022737"/>
    </source>
</evidence>
<sequence length="302" mass="32104">MEYLAALPQPPLSSQRGSLGPEGGAHAVVAHPLGHCRHVAVVAGPPGGSVSVYDFARNDEPALKFLLSGGTRNAHQMDDIEAAAFHPTASAMLSTADGTCLRSWDMRADPQRPAQTMAIESAHSARLRALDYNPNLPYVIATAGDDGCVRIWDARSPNAPVAEIANHTHWIYSVAFNPNHDQLLLSSGGDGLVNLESVVSVSSARVATSRSFGNNGSDSTGNCSDGAGAERASTDNDRGSDSDDSEADRATDGLVAQFDDHETSVYAARWSQSDPWIFASLSFDGRMVINSVPRDEKYKILL</sequence>
<dbReference type="PROSITE" id="PS00678">
    <property type="entry name" value="WD_REPEATS_1"/>
    <property type="match status" value="1"/>
</dbReference>
<evidence type="ECO:0000313" key="7">
    <source>
        <dbReference type="EMBL" id="KAJ2780005.1"/>
    </source>
</evidence>
<dbReference type="InterPro" id="IPR001680">
    <property type="entry name" value="WD40_rpt"/>
</dbReference>
<dbReference type="PROSITE" id="PS50294">
    <property type="entry name" value="WD_REPEATS_REGION"/>
    <property type="match status" value="1"/>
</dbReference>
<dbReference type="AlphaFoldDB" id="A0A9W8HDU3"/>
<feature type="compositionally biased region" description="Basic and acidic residues" evidence="5">
    <location>
        <begin position="232"/>
        <end position="248"/>
    </location>
</feature>
<dbReference type="SMART" id="SM00320">
    <property type="entry name" value="WD40"/>
    <property type="match status" value="4"/>
</dbReference>
<evidence type="ECO:0000256" key="2">
    <source>
        <dbReference type="ARBA" id="ARBA00022574"/>
    </source>
</evidence>
<gene>
    <name evidence="7" type="primary">TSSC1</name>
    <name evidence="7" type="ORF">GGI15_003695</name>
</gene>
<keyword evidence="3" id="KW-0677">Repeat</keyword>
<dbReference type="PANTHER" id="PTHR14205:SF15">
    <property type="entry name" value="EARP AND GARP COMPLEX-INTERACTING PROTEIN 1"/>
    <property type="match status" value="1"/>
</dbReference>
<dbReference type="Proteomes" id="UP001140172">
    <property type="component" value="Unassembled WGS sequence"/>
</dbReference>
<dbReference type="InterPro" id="IPR040323">
    <property type="entry name" value="EIPR1"/>
</dbReference>
<evidence type="ECO:0000256" key="4">
    <source>
        <dbReference type="PROSITE-ProRule" id="PRU00221"/>
    </source>
</evidence>
<feature type="domain" description="EIPR1-like beta-propeller" evidence="6">
    <location>
        <begin position="74"/>
        <end position="195"/>
    </location>
</feature>
<evidence type="ECO:0000256" key="5">
    <source>
        <dbReference type="SAM" id="MobiDB-lite"/>
    </source>
</evidence>
<dbReference type="EMBL" id="JANBUM010000271">
    <property type="protein sequence ID" value="KAJ2780005.1"/>
    <property type="molecule type" value="Genomic_DNA"/>
</dbReference>
<dbReference type="Pfam" id="PF23609">
    <property type="entry name" value="Beta-prop_EIPR1"/>
    <property type="match status" value="1"/>
</dbReference>
<organism evidence="7 8">
    <name type="scientific">Coemansia interrupta</name>
    <dbReference type="NCBI Taxonomy" id="1126814"/>
    <lineage>
        <taxon>Eukaryota</taxon>
        <taxon>Fungi</taxon>
        <taxon>Fungi incertae sedis</taxon>
        <taxon>Zoopagomycota</taxon>
        <taxon>Kickxellomycotina</taxon>
        <taxon>Kickxellomycetes</taxon>
        <taxon>Kickxellales</taxon>
        <taxon>Kickxellaceae</taxon>
        <taxon>Coemansia</taxon>
    </lineage>
</organism>
<comment type="caution">
    <text evidence="7">The sequence shown here is derived from an EMBL/GenBank/DDBJ whole genome shotgun (WGS) entry which is preliminary data.</text>
</comment>
<reference evidence="7" key="1">
    <citation type="submission" date="2022-07" db="EMBL/GenBank/DDBJ databases">
        <title>Phylogenomic reconstructions and comparative analyses of Kickxellomycotina fungi.</title>
        <authorList>
            <person name="Reynolds N.K."/>
            <person name="Stajich J.E."/>
            <person name="Barry K."/>
            <person name="Grigoriev I.V."/>
            <person name="Crous P."/>
            <person name="Smith M.E."/>
        </authorList>
    </citation>
    <scope>NUCLEOTIDE SEQUENCE</scope>
    <source>
        <strain evidence="7">BCRC 34489</strain>
    </source>
</reference>
<feature type="region of interest" description="Disordered" evidence="5">
    <location>
        <begin position="209"/>
        <end position="248"/>
    </location>
</feature>
<accession>A0A9W8HDU3</accession>
<dbReference type="SUPFAM" id="SSF50978">
    <property type="entry name" value="WD40 repeat-like"/>
    <property type="match status" value="1"/>
</dbReference>
<evidence type="ECO:0000259" key="6">
    <source>
        <dbReference type="Pfam" id="PF23609"/>
    </source>
</evidence>
<feature type="compositionally biased region" description="Polar residues" evidence="5">
    <location>
        <begin position="212"/>
        <end position="223"/>
    </location>
</feature>
<evidence type="ECO:0000256" key="1">
    <source>
        <dbReference type="ARBA" id="ARBA00005672"/>
    </source>
</evidence>
<protein>
    <submittedName>
        <fullName evidence="7">Protein tssc1</fullName>
    </submittedName>
</protein>
<dbReference type="Gene3D" id="2.130.10.10">
    <property type="entry name" value="YVTN repeat-like/Quinoprotein amine dehydrogenase"/>
    <property type="match status" value="1"/>
</dbReference>
<dbReference type="Pfam" id="PF00400">
    <property type="entry name" value="WD40"/>
    <property type="match status" value="1"/>
</dbReference>